<keyword evidence="2 6" id="KW-0732">Signal</keyword>
<feature type="domain" description="Chitin-binding type-2" evidence="7">
    <location>
        <begin position="825"/>
        <end position="884"/>
    </location>
</feature>
<dbReference type="GO" id="GO:0008061">
    <property type="term" value="F:chitin binding"/>
    <property type="evidence" value="ECO:0007669"/>
    <property type="project" value="UniProtKB-KW"/>
</dbReference>
<sequence>MTAMTASVMIGVLVTVTLCGLVLGASSVPEIRVVSFDAYCDGKKAVNISLGPCQQHYIACNSAVGNVIGTCPRGQNFNEGRKACASLEAMNPVCYDLSVIGLTDITEQLAITTRTCDAGPGLYASFNDTCARQALLCLPNKQPQVITCPRGTYYNPNRLACVPNAIICAYPEGRANIEDALVYAYCSYRPSTKPTPAIPSDQCPSWFVDCQSHEVIVCSDGEYYDSKTRSCRIPDATNPCYRAHEDVCTGYEWRAVALGPCSAAFRYCQGRRPIVYTCADGTVFDEKTITCLHQSRVASCPKCRAGERRAIQSTGNNTEIVCKNYYECRPWQDPTWVKVPCPSGQFYDADQGRCWKNPAGACSRKPVCNERSSYRISCGDYVICKDGRYVSSSCPHLTRWDSKHRVCVPDGSCVRFQKVDESVKSCRPGDIIGRPDCRGYSVCSFEKGKFEQKSCDHTDWNYEPHTFCSTCLQTITQPKRLSAPAPPYQEEQISLCSTQTLIILPGCKSAIYCQAGTAREYICPDGTLFNATNLQCTKNARCGKPAPNSDVIIPTRISLNNPYGNGQPGFKPPPPPPLSPQQIKIYSTSGQDYCIPGRDAFRKSDPIDCGVYHECFNNIYKRRACPANSAFDPASATCKTDFKCNPVKPKCEEGKKVGLPKCGKALKCERGAWVRRKCTGNQAFVEGKCRSDVLCDVSKPPPTCVEGSIMAAPASTDCSRYLQCHGGQLYERQCSNGMKFDERYLACSLTAPCTSASSPVCYEGDIKPHQKQCNKFLTCRDGKFVEASCPLYHIWDMKAKKCIYGNCVAGRNAPATQAAPNPIVGGICVEKAGRDGFYHDPNDCRIFYQCASSKWVRKQCAPGTAWSHQLGVCDHIGNVQACRNQAHKL</sequence>
<dbReference type="PROSITE" id="PS50940">
    <property type="entry name" value="CHIT_BIND_II"/>
    <property type="match status" value="9"/>
</dbReference>
<feature type="domain" description="Chitin-binding type-2" evidence="7">
    <location>
        <begin position="365"/>
        <end position="415"/>
    </location>
</feature>
<accession>A0A7E4V1H8</accession>
<evidence type="ECO:0000256" key="1">
    <source>
        <dbReference type="ARBA" id="ARBA00022669"/>
    </source>
</evidence>
<keyword evidence="5" id="KW-0325">Glycoprotein</keyword>
<dbReference type="WBParaSite" id="Pan_g15080.t1">
    <property type="protein sequence ID" value="Pan_g15080.t1"/>
    <property type="gene ID" value="Pan_g15080"/>
</dbReference>
<evidence type="ECO:0000256" key="2">
    <source>
        <dbReference type="ARBA" id="ARBA00022729"/>
    </source>
</evidence>
<evidence type="ECO:0000256" key="4">
    <source>
        <dbReference type="ARBA" id="ARBA00023157"/>
    </source>
</evidence>
<dbReference type="InterPro" id="IPR036508">
    <property type="entry name" value="Chitin-bd_dom_sf"/>
</dbReference>
<feature type="domain" description="Chitin-binding type-2" evidence="7">
    <location>
        <begin position="758"/>
        <end position="802"/>
    </location>
</feature>
<evidence type="ECO:0000256" key="3">
    <source>
        <dbReference type="ARBA" id="ARBA00022737"/>
    </source>
</evidence>
<feature type="domain" description="Chitin-binding type-2" evidence="7">
    <location>
        <begin position="113"/>
        <end position="170"/>
    </location>
</feature>
<reference evidence="9" key="2">
    <citation type="submission" date="2020-10" db="UniProtKB">
        <authorList>
            <consortium name="WormBaseParasite"/>
        </authorList>
    </citation>
    <scope>IDENTIFICATION</scope>
</reference>
<keyword evidence="4" id="KW-1015">Disulfide bond</keyword>
<feature type="domain" description="Chitin-binding type-2" evidence="7">
    <location>
        <begin position="37"/>
        <end position="96"/>
    </location>
</feature>
<keyword evidence="8" id="KW-1185">Reference proteome</keyword>
<evidence type="ECO:0000313" key="9">
    <source>
        <dbReference type="WBParaSite" id="Pan_g15080.t1"/>
    </source>
</evidence>
<feature type="chain" id="PRO_5028994431" evidence="6">
    <location>
        <begin position="25"/>
        <end position="889"/>
    </location>
</feature>
<dbReference type="PANTHER" id="PTHR23301:SF0">
    <property type="entry name" value="CHITIN-BINDING TYPE-2 DOMAIN-CONTAINING PROTEIN-RELATED"/>
    <property type="match status" value="1"/>
</dbReference>
<evidence type="ECO:0000256" key="5">
    <source>
        <dbReference type="ARBA" id="ARBA00023180"/>
    </source>
</evidence>
<dbReference type="InterPro" id="IPR002557">
    <property type="entry name" value="Chitin-bd_dom"/>
</dbReference>
<dbReference type="GO" id="GO:0005576">
    <property type="term" value="C:extracellular region"/>
    <property type="evidence" value="ECO:0007669"/>
    <property type="project" value="InterPro"/>
</dbReference>
<evidence type="ECO:0000256" key="6">
    <source>
        <dbReference type="SAM" id="SignalP"/>
    </source>
</evidence>
<evidence type="ECO:0000259" key="7">
    <source>
        <dbReference type="PROSITE" id="PS50940"/>
    </source>
</evidence>
<keyword evidence="1" id="KW-0147">Chitin-binding</keyword>
<name>A0A7E4V1H8_PANRE</name>
<organism evidence="8 9">
    <name type="scientific">Panagrellus redivivus</name>
    <name type="common">Microworm</name>
    <dbReference type="NCBI Taxonomy" id="6233"/>
    <lineage>
        <taxon>Eukaryota</taxon>
        <taxon>Metazoa</taxon>
        <taxon>Ecdysozoa</taxon>
        <taxon>Nematoda</taxon>
        <taxon>Chromadorea</taxon>
        <taxon>Rhabditida</taxon>
        <taxon>Tylenchina</taxon>
        <taxon>Panagrolaimomorpha</taxon>
        <taxon>Panagrolaimoidea</taxon>
        <taxon>Panagrolaimidae</taxon>
        <taxon>Panagrellus</taxon>
    </lineage>
</organism>
<dbReference type="Gene3D" id="2.170.140.10">
    <property type="entry name" value="Chitin binding domain"/>
    <property type="match status" value="5"/>
</dbReference>
<feature type="domain" description="Chitin-binding type-2" evidence="7">
    <location>
        <begin position="591"/>
        <end position="646"/>
    </location>
</feature>
<dbReference type="InterPro" id="IPR051940">
    <property type="entry name" value="Chitin_bind-dev_reg"/>
</dbReference>
<dbReference type="SMART" id="SM00494">
    <property type="entry name" value="ChtBD2"/>
    <property type="match status" value="12"/>
</dbReference>
<dbReference type="Pfam" id="PF01607">
    <property type="entry name" value="CBM_14"/>
    <property type="match status" value="6"/>
</dbReference>
<feature type="signal peptide" evidence="6">
    <location>
        <begin position="1"/>
        <end position="24"/>
    </location>
</feature>
<dbReference type="AlphaFoldDB" id="A0A7E4V1H8"/>
<evidence type="ECO:0000313" key="8">
    <source>
        <dbReference type="Proteomes" id="UP000492821"/>
    </source>
</evidence>
<dbReference type="Proteomes" id="UP000492821">
    <property type="component" value="Unassembled WGS sequence"/>
</dbReference>
<feature type="domain" description="Chitin-binding type-2" evidence="7">
    <location>
        <begin position="493"/>
        <end position="544"/>
    </location>
</feature>
<dbReference type="SUPFAM" id="SSF57625">
    <property type="entry name" value="Invertebrate chitin-binding proteins"/>
    <property type="match status" value="8"/>
</dbReference>
<reference evidence="8" key="1">
    <citation type="journal article" date="2013" name="Genetics">
        <title>The draft genome and transcriptome of Panagrellus redivivus are shaped by the harsh demands of a free-living lifestyle.</title>
        <authorList>
            <person name="Srinivasan J."/>
            <person name="Dillman A.R."/>
            <person name="Macchietto M.G."/>
            <person name="Heikkinen L."/>
            <person name="Lakso M."/>
            <person name="Fracchia K.M."/>
            <person name="Antoshechkin I."/>
            <person name="Mortazavi A."/>
            <person name="Wong G."/>
            <person name="Sternberg P.W."/>
        </authorList>
    </citation>
    <scope>NUCLEOTIDE SEQUENCE [LARGE SCALE GENOMIC DNA]</scope>
    <source>
        <strain evidence="8">MT8872</strain>
    </source>
</reference>
<feature type="domain" description="Chitin-binding type-2" evidence="7">
    <location>
        <begin position="701"/>
        <end position="755"/>
    </location>
</feature>
<feature type="domain" description="Chitin-binding type-2" evidence="7">
    <location>
        <begin position="245"/>
        <end position="302"/>
    </location>
</feature>
<proteinExistence type="predicted"/>
<keyword evidence="3" id="KW-0677">Repeat</keyword>
<dbReference type="PANTHER" id="PTHR23301">
    <property type="entry name" value="CHITIN BINDING PERITROPHIN-A"/>
    <property type="match status" value="1"/>
</dbReference>
<protein>
    <submittedName>
        <fullName evidence="9">Chitin-binding type-2 domain-containing protein</fullName>
    </submittedName>
</protein>